<evidence type="ECO:0000313" key="2">
    <source>
        <dbReference type="Proteomes" id="UP000268093"/>
    </source>
</evidence>
<evidence type="ECO:0000313" key="1">
    <source>
        <dbReference type="EMBL" id="RUP48132.1"/>
    </source>
</evidence>
<name>A0A433DBC4_9FUNG</name>
<dbReference type="OrthoDB" id="10070851at2759"/>
<dbReference type="AlphaFoldDB" id="A0A433DBC4"/>
<accession>A0A433DBC4</accession>
<reference evidence="1 2" key="1">
    <citation type="journal article" date="2018" name="New Phytol.">
        <title>Phylogenomics of Endogonaceae and evolution of mycorrhizas within Mucoromycota.</title>
        <authorList>
            <person name="Chang Y."/>
            <person name="Desiro A."/>
            <person name="Na H."/>
            <person name="Sandor L."/>
            <person name="Lipzen A."/>
            <person name="Clum A."/>
            <person name="Barry K."/>
            <person name="Grigoriev I.V."/>
            <person name="Martin F.M."/>
            <person name="Stajich J.E."/>
            <person name="Smith M.E."/>
            <person name="Bonito G."/>
            <person name="Spatafora J.W."/>
        </authorList>
    </citation>
    <scope>NUCLEOTIDE SEQUENCE [LARGE SCALE GENOMIC DNA]</scope>
    <source>
        <strain evidence="1 2">GMNB39</strain>
    </source>
</reference>
<keyword evidence="2" id="KW-1185">Reference proteome</keyword>
<dbReference type="EMBL" id="RBNI01003683">
    <property type="protein sequence ID" value="RUP48132.1"/>
    <property type="molecule type" value="Genomic_DNA"/>
</dbReference>
<dbReference type="Proteomes" id="UP000268093">
    <property type="component" value="Unassembled WGS sequence"/>
</dbReference>
<gene>
    <name evidence="1" type="ORF">BC936DRAFT_144928</name>
</gene>
<comment type="caution">
    <text evidence="1">The sequence shown here is derived from an EMBL/GenBank/DDBJ whole genome shotgun (WGS) entry which is preliminary data.</text>
</comment>
<protein>
    <submittedName>
        <fullName evidence="1">Uncharacterized protein</fullName>
    </submittedName>
</protein>
<proteinExistence type="predicted"/>
<organism evidence="1 2">
    <name type="scientific">Jimgerdemannia flammicorona</name>
    <dbReference type="NCBI Taxonomy" id="994334"/>
    <lineage>
        <taxon>Eukaryota</taxon>
        <taxon>Fungi</taxon>
        <taxon>Fungi incertae sedis</taxon>
        <taxon>Mucoromycota</taxon>
        <taxon>Mucoromycotina</taxon>
        <taxon>Endogonomycetes</taxon>
        <taxon>Endogonales</taxon>
        <taxon>Endogonaceae</taxon>
        <taxon>Jimgerdemannia</taxon>
    </lineage>
</organism>
<sequence length="105" mass="12010">MITVFQLTNWLSVIFINRAEDTLPPDFPIPAGPEDCGCEDHLEKKEVELELNMSAHRLFDLMFSDAKAPMTWEKLNKQRGNTGQYCLVRTFHLSDNSGLGEQFGY</sequence>